<accession>A0A413FBZ0</accession>
<dbReference type="RefSeq" id="WP_007715505.1">
    <property type="nucleotide sequence ID" value="NZ_JAWYJI010000003.1"/>
</dbReference>
<evidence type="ECO:0000313" key="2">
    <source>
        <dbReference type="Proteomes" id="UP000283880"/>
    </source>
</evidence>
<comment type="caution">
    <text evidence="1">The sequence shown here is derived from an EMBL/GenBank/DDBJ whole genome shotgun (WGS) entry which is preliminary data.</text>
</comment>
<dbReference type="EMBL" id="QSBM01000014">
    <property type="protein sequence ID" value="RGX26907.1"/>
    <property type="molecule type" value="Genomic_DNA"/>
</dbReference>
<sequence>MELSSEDGAVILEPQTGQVKAFGSIIETAASVRGISGARTTTAESAVSYQTMQPIKISSDGDITLYRNVTDLDTGEEITLKYKFY</sequence>
<gene>
    <name evidence="1" type="ORF">DWV29_17630</name>
</gene>
<dbReference type="AlphaFoldDB" id="A0A413FBZ0"/>
<reference evidence="1 2" key="1">
    <citation type="submission" date="2018-08" db="EMBL/GenBank/DDBJ databases">
        <title>A genome reference for cultivated species of the human gut microbiota.</title>
        <authorList>
            <person name="Zou Y."/>
            <person name="Xue W."/>
            <person name="Luo G."/>
        </authorList>
    </citation>
    <scope>NUCLEOTIDE SEQUENCE [LARGE SCALE GENOMIC DNA]</scope>
    <source>
        <strain evidence="1 2">AF04-15</strain>
    </source>
</reference>
<proteinExistence type="predicted"/>
<evidence type="ECO:0000313" key="1">
    <source>
        <dbReference type="EMBL" id="RGX26907.1"/>
    </source>
</evidence>
<name>A0A413FBZ0_9FIRM</name>
<dbReference type="OrthoDB" id="2083592at2"/>
<dbReference type="Proteomes" id="UP000283880">
    <property type="component" value="Unassembled WGS sequence"/>
</dbReference>
<organism evidence="1 2">
    <name type="scientific">Enterocloster asparagiformis</name>
    <dbReference type="NCBI Taxonomy" id="333367"/>
    <lineage>
        <taxon>Bacteria</taxon>
        <taxon>Bacillati</taxon>
        <taxon>Bacillota</taxon>
        <taxon>Clostridia</taxon>
        <taxon>Lachnospirales</taxon>
        <taxon>Lachnospiraceae</taxon>
        <taxon>Enterocloster</taxon>
    </lineage>
</organism>
<protein>
    <submittedName>
        <fullName evidence="1">Uncharacterized protein</fullName>
    </submittedName>
</protein>